<gene>
    <name evidence="15" type="ORF">LTR36_000962</name>
</gene>
<dbReference type="Proteomes" id="UP001324427">
    <property type="component" value="Unassembled WGS sequence"/>
</dbReference>
<feature type="compositionally biased region" description="Basic and acidic residues" evidence="13">
    <location>
        <begin position="638"/>
        <end position="650"/>
    </location>
</feature>
<evidence type="ECO:0000256" key="14">
    <source>
        <dbReference type="SAM" id="SignalP"/>
    </source>
</evidence>
<keyword evidence="16" id="KW-1185">Reference proteome</keyword>
<keyword evidence="9" id="KW-1133">Transmembrane helix</keyword>
<dbReference type="GO" id="GO:0000298">
    <property type="term" value="F:endopolyphosphatase activity"/>
    <property type="evidence" value="ECO:0007669"/>
    <property type="project" value="UniProtKB-EC"/>
</dbReference>
<evidence type="ECO:0000313" key="15">
    <source>
        <dbReference type="EMBL" id="KAK4547307.1"/>
    </source>
</evidence>
<dbReference type="EC" id="3.6.1.10" evidence="3 12"/>
<comment type="function">
    <text evidence="12">Catalyzes the hydrolysis of inorganic polyphosphate (polyP) chains of many hundreds of phosphate residues into shorter lengths.</text>
</comment>
<keyword evidence="7 12" id="KW-0378">Hydrolase</keyword>
<dbReference type="AlphaFoldDB" id="A0AAV9JP27"/>
<dbReference type="EMBL" id="JAVFHQ010000011">
    <property type="protein sequence ID" value="KAK4547307.1"/>
    <property type="molecule type" value="Genomic_DNA"/>
</dbReference>
<accession>A0AAV9JP27</accession>
<evidence type="ECO:0000256" key="10">
    <source>
        <dbReference type="ARBA" id="ARBA00023136"/>
    </source>
</evidence>
<comment type="caution">
    <text evidence="15">The sequence shown here is derived from an EMBL/GenBank/DDBJ whole genome shotgun (WGS) entry which is preliminary data.</text>
</comment>
<evidence type="ECO:0000256" key="12">
    <source>
        <dbReference type="PIRNR" id="PIRNR027093"/>
    </source>
</evidence>
<evidence type="ECO:0000256" key="6">
    <source>
        <dbReference type="ARBA" id="ARBA00022692"/>
    </source>
</evidence>
<feature type="compositionally biased region" description="Basic and acidic residues" evidence="13">
    <location>
        <begin position="580"/>
        <end position="589"/>
    </location>
</feature>
<evidence type="ECO:0000313" key="16">
    <source>
        <dbReference type="Proteomes" id="UP001324427"/>
    </source>
</evidence>
<evidence type="ECO:0000256" key="2">
    <source>
        <dbReference type="ARBA" id="ARBA00010399"/>
    </source>
</evidence>
<dbReference type="FunFam" id="3.60.21.10:FF:000082">
    <property type="entry name" value="Endopolyphosphatase"/>
    <property type="match status" value="1"/>
</dbReference>
<evidence type="ECO:0000256" key="1">
    <source>
        <dbReference type="ARBA" id="ARBA00004576"/>
    </source>
</evidence>
<dbReference type="InterPro" id="IPR012358">
    <property type="entry name" value="EndopolyPtase_N1"/>
</dbReference>
<keyword evidence="10 12" id="KW-0472">Membrane</keyword>
<sequence length="698" mass="80317">MLGARCFSLALAALLFADAHAAPPAQLPLRYEQPVPQHVKQSVVTEKKRPLHGRFLHVTDFHPDRFYQAYSSTSQDAACHRGQGPAGIYGAETSECDSPIDLINATMRWIEQELKDNIDFVVWTGDSARHDNDDEIPRSAEQVVGLNKLMVQKMLEVFGKHNGDEEDEDPNNDYIIPIVPNLGNNDILPHNVMTKGPNAWTRTYANVWRQFIPEAQKHQFEQGGWYYVEVIPNRLAVFSLNTLYFFQSNAAVDGCASKHEPGFQQMEWLRIQLQFMRERGVKAILTGHVPPIRQEAKKTWDETCWQKYTLWLRQYRDVIVGSLYGHFNYDHFLLQDFRNLDEDTENGHMRPYQMEEDEDEDMNTAVSSDYFIQLRDEWSELPNPPRSLKGLGAMSENETEAKADSLLQLEVLPTKSKGDKKKQKHKQQQKLRKYIQQMGGPYAERFAASFVGPSVVPNFFPACRVFEYNITGLNQFTADSDVTLPPPHIDTPSDEEESATRQNKDKRVKFTVPEAPSKSAPPGPAYSPQTLSLLKYTQYYANITNINNDFRGTSRDGAEVEHGSDVLKWREGKHKGKRPHDKDHAPQPKEFKFQMHYDTRDDDVYKLPDLTMPSLVDLARRIGDFKSEKGNDLLPQTADERHDDEVDAEKKKKHKKKKHGKGKHGSKHRKQNEAWYTFVRRAFVETMDPEEIEEQFGH</sequence>
<comment type="catalytic activity">
    <reaction evidence="12">
        <text>[phosphate](n+1) + n H2O = (n+1) phosphate + n H(+)</text>
        <dbReference type="Rhea" id="RHEA:22452"/>
        <dbReference type="Rhea" id="RHEA-COMP:14280"/>
        <dbReference type="ChEBI" id="CHEBI:15377"/>
        <dbReference type="ChEBI" id="CHEBI:15378"/>
        <dbReference type="ChEBI" id="CHEBI:16838"/>
        <dbReference type="ChEBI" id="CHEBI:43474"/>
        <dbReference type="EC" id="3.6.1.10"/>
    </reaction>
</comment>
<keyword evidence="6" id="KW-0812">Transmembrane</keyword>
<dbReference type="PIRSF" id="PIRSF027093">
    <property type="entry name" value="EndopolyPtase_N1"/>
    <property type="match status" value="1"/>
</dbReference>
<evidence type="ECO:0000256" key="8">
    <source>
        <dbReference type="ARBA" id="ARBA00022968"/>
    </source>
</evidence>
<evidence type="ECO:0000256" key="13">
    <source>
        <dbReference type="SAM" id="MobiDB-lite"/>
    </source>
</evidence>
<comment type="subcellular location">
    <subcellularLocation>
        <location evidence="1">Vacuole membrane</location>
        <topology evidence="1">Single-pass type II membrane protein</topology>
    </subcellularLocation>
</comment>
<dbReference type="InterPro" id="IPR029052">
    <property type="entry name" value="Metallo-depent_PP-like"/>
</dbReference>
<protein>
    <recommendedName>
        <fullName evidence="4 12">Endopolyphosphatase</fullName>
        <ecNumber evidence="3 12">3.6.1.10</ecNumber>
    </recommendedName>
</protein>
<organism evidence="15 16">
    <name type="scientific">Oleoguttula mirabilis</name>
    <dbReference type="NCBI Taxonomy" id="1507867"/>
    <lineage>
        <taxon>Eukaryota</taxon>
        <taxon>Fungi</taxon>
        <taxon>Dikarya</taxon>
        <taxon>Ascomycota</taxon>
        <taxon>Pezizomycotina</taxon>
        <taxon>Dothideomycetes</taxon>
        <taxon>Dothideomycetidae</taxon>
        <taxon>Mycosphaerellales</taxon>
        <taxon>Teratosphaeriaceae</taxon>
        <taxon>Oleoguttula</taxon>
    </lineage>
</organism>
<feature type="region of interest" description="Disordered" evidence="13">
    <location>
        <begin position="628"/>
        <end position="671"/>
    </location>
</feature>
<feature type="region of interest" description="Disordered" evidence="13">
    <location>
        <begin position="570"/>
        <end position="589"/>
    </location>
</feature>
<name>A0AAV9JP27_9PEZI</name>
<dbReference type="GO" id="GO:0000324">
    <property type="term" value="C:fungal-type vacuole"/>
    <property type="evidence" value="ECO:0007669"/>
    <property type="project" value="TreeGrafter"/>
</dbReference>
<feature type="signal peptide" evidence="14">
    <location>
        <begin position="1"/>
        <end position="21"/>
    </location>
</feature>
<evidence type="ECO:0000256" key="5">
    <source>
        <dbReference type="ARBA" id="ARBA00022554"/>
    </source>
</evidence>
<dbReference type="GO" id="GO:0005774">
    <property type="term" value="C:vacuolar membrane"/>
    <property type="evidence" value="ECO:0007669"/>
    <property type="project" value="UniProtKB-SubCell"/>
</dbReference>
<dbReference type="GO" id="GO:0006798">
    <property type="term" value="P:polyphosphate catabolic process"/>
    <property type="evidence" value="ECO:0007669"/>
    <property type="project" value="TreeGrafter"/>
</dbReference>
<dbReference type="SUPFAM" id="SSF56300">
    <property type="entry name" value="Metallo-dependent phosphatases"/>
    <property type="match status" value="1"/>
</dbReference>
<keyword evidence="8" id="KW-0735">Signal-anchor</keyword>
<proteinExistence type="inferred from homology"/>
<dbReference type="GO" id="GO:0008081">
    <property type="term" value="F:phosphoric diester hydrolase activity"/>
    <property type="evidence" value="ECO:0007669"/>
    <property type="project" value="TreeGrafter"/>
</dbReference>
<evidence type="ECO:0000256" key="4">
    <source>
        <dbReference type="ARBA" id="ARBA00014458"/>
    </source>
</evidence>
<dbReference type="PANTHER" id="PTHR10340">
    <property type="entry name" value="SPHINGOMYELIN PHOSPHODIESTERASE"/>
    <property type="match status" value="1"/>
</dbReference>
<keyword evidence="14" id="KW-0732">Signal</keyword>
<evidence type="ECO:0000256" key="11">
    <source>
        <dbReference type="ARBA" id="ARBA00023180"/>
    </source>
</evidence>
<evidence type="ECO:0000256" key="9">
    <source>
        <dbReference type="ARBA" id="ARBA00022989"/>
    </source>
</evidence>
<keyword evidence="11" id="KW-0325">Glycoprotein</keyword>
<keyword evidence="5 12" id="KW-0926">Vacuole</keyword>
<evidence type="ECO:0000256" key="3">
    <source>
        <dbReference type="ARBA" id="ARBA00012459"/>
    </source>
</evidence>
<reference evidence="15 16" key="1">
    <citation type="submission" date="2021-11" db="EMBL/GenBank/DDBJ databases">
        <title>Black yeast isolated from Biological Soil Crust.</title>
        <authorList>
            <person name="Kurbessoian T."/>
        </authorList>
    </citation>
    <scope>NUCLEOTIDE SEQUENCE [LARGE SCALE GENOMIC DNA]</scope>
    <source>
        <strain evidence="15 16">CCFEE 5522</strain>
    </source>
</reference>
<dbReference type="PANTHER" id="PTHR10340:SF55">
    <property type="entry name" value="ENDOPOLYPHOSPHATASE"/>
    <property type="match status" value="1"/>
</dbReference>
<dbReference type="GO" id="GO:0004309">
    <property type="term" value="F:exopolyphosphatase activity"/>
    <property type="evidence" value="ECO:0007669"/>
    <property type="project" value="TreeGrafter"/>
</dbReference>
<evidence type="ECO:0000256" key="7">
    <source>
        <dbReference type="ARBA" id="ARBA00022801"/>
    </source>
</evidence>
<feature type="region of interest" description="Disordered" evidence="13">
    <location>
        <begin position="479"/>
        <end position="526"/>
    </location>
</feature>
<feature type="chain" id="PRO_5043698567" description="Endopolyphosphatase" evidence="14">
    <location>
        <begin position="22"/>
        <end position="698"/>
    </location>
</feature>
<feature type="compositionally biased region" description="Basic residues" evidence="13">
    <location>
        <begin position="651"/>
        <end position="670"/>
    </location>
</feature>
<comment type="similarity">
    <text evidence="2">Belongs to the endopolyphosphatase PPN1 family.</text>
</comment>